<dbReference type="Pfam" id="PF01381">
    <property type="entry name" value="HTH_3"/>
    <property type="match status" value="1"/>
</dbReference>
<dbReference type="Proteomes" id="UP000248925">
    <property type="component" value="Unassembled WGS sequence"/>
</dbReference>
<feature type="domain" description="HTH cro/C1-type" evidence="1">
    <location>
        <begin position="23"/>
        <end position="77"/>
    </location>
</feature>
<name>A0A2W4E5Q5_9HYPH</name>
<dbReference type="CDD" id="cd00093">
    <property type="entry name" value="HTH_XRE"/>
    <property type="match status" value="1"/>
</dbReference>
<dbReference type="OrthoDB" id="5659783at2"/>
<dbReference type="RefSeq" id="WP_111162462.1">
    <property type="nucleotide sequence ID" value="NZ_PCDP01000045.1"/>
</dbReference>
<organism evidence="2 3">
    <name type="scientific">Rhizobium tubonense</name>
    <dbReference type="NCBI Taxonomy" id="484088"/>
    <lineage>
        <taxon>Bacteria</taxon>
        <taxon>Pseudomonadati</taxon>
        <taxon>Pseudomonadota</taxon>
        <taxon>Alphaproteobacteria</taxon>
        <taxon>Hyphomicrobiales</taxon>
        <taxon>Rhizobiaceae</taxon>
        <taxon>Rhizobium/Agrobacterium group</taxon>
        <taxon>Rhizobium</taxon>
    </lineage>
</organism>
<evidence type="ECO:0000259" key="1">
    <source>
        <dbReference type="PROSITE" id="PS50943"/>
    </source>
</evidence>
<dbReference type="EMBL" id="PCDP01000045">
    <property type="protein sequence ID" value="PZM10796.1"/>
    <property type="molecule type" value="Genomic_DNA"/>
</dbReference>
<dbReference type="AlphaFoldDB" id="A0A2W4E5Q5"/>
<proteinExistence type="predicted"/>
<keyword evidence="3" id="KW-1185">Reference proteome</keyword>
<accession>A0A2W4E5Q5</accession>
<dbReference type="InterPro" id="IPR001387">
    <property type="entry name" value="Cro/C1-type_HTH"/>
</dbReference>
<evidence type="ECO:0000313" key="3">
    <source>
        <dbReference type="Proteomes" id="UP000248925"/>
    </source>
</evidence>
<dbReference type="SUPFAM" id="SSF47413">
    <property type="entry name" value="lambda repressor-like DNA-binding domains"/>
    <property type="match status" value="1"/>
</dbReference>
<dbReference type="SMART" id="SM00530">
    <property type="entry name" value="HTH_XRE"/>
    <property type="match status" value="1"/>
</dbReference>
<dbReference type="InterPro" id="IPR010982">
    <property type="entry name" value="Lambda_DNA-bd_dom_sf"/>
</dbReference>
<dbReference type="PROSITE" id="PS50943">
    <property type="entry name" value="HTH_CROC1"/>
    <property type="match status" value="1"/>
</dbReference>
<protein>
    <submittedName>
        <fullName evidence="2">Transcriptional regulator</fullName>
    </submittedName>
</protein>
<dbReference type="Gene3D" id="1.10.260.40">
    <property type="entry name" value="lambda repressor-like DNA-binding domains"/>
    <property type="match status" value="1"/>
</dbReference>
<reference evidence="2 3" key="1">
    <citation type="journal article" date="2018" name="Sci. Rep.">
        <title>Rhizobium tumorigenes sp. nov., a novel plant tumorigenic bacterium isolated from cane gall tumors on thornless blackberry.</title>
        <authorList>
            <person name="Kuzmanovi N."/>
            <person name="Smalla K."/>
            <person name="Gronow S."/>
            <person name="PuBawska J."/>
        </authorList>
    </citation>
    <scope>NUCLEOTIDE SEQUENCE [LARGE SCALE GENOMIC DNA]</scope>
    <source>
        <strain evidence="2 3">CCBAU 85046</strain>
    </source>
</reference>
<gene>
    <name evidence="2" type="ORF">CPY51_22440</name>
</gene>
<evidence type="ECO:0000313" key="2">
    <source>
        <dbReference type="EMBL" id="PZM10796.1"/>
    </source>
</evidence>
<sequence length="140" mass="15395">MLKTEREITVFSEENDDTLGGRLSAALDAAGISAESLANQLGVRQETVVAWESDRSEPRPSRLVDIAGILGVSPMWLMTGAGEGPGELNDERALEAVKIELGRLQSAYQEIGRLIDTTSRQIEKLDHQIKLRNLTRDVTH</sequence>
<dbReference type="GO" id="GO:0003677">
    <property type="term" value="F:DNA binding"/>
    <property type="evidence" value="ECO:0007669"/>
    <property type="project" value="InterPro"/>
</dbReference>
<comment type="caution">
    <text evidence="2">The sequence shown here is derived from an EMBL/GenBank/DDBJ whole genome shotgun (WGS) entry which is preliminary data.</text>
</comment>